<dbReference type="Proteomes" id="UP000663855">
    <property type="component" value="Unassembled WGS sequence"/>
</dbReference>
<evidence type="ECO:0000256" key="2">
    <source>
        <dbReference type="ARBA" id="ARBA00009558"/>
    </source>
</evidence>
<dbReference type="GO" id="GO:0005576">
    <property type="term" value="C:extracellular region"/>
    <property type="evidence" value="ECO:0007669"/>
    <property type="project" value="UniProtKB-SubCell"/>
</dbReference>
<dbReference type="GO" id="GO:0003950">
    <property type="term" value="F:NAD+ poly-ADP-ribosyltransferase activity"/>
    <property type="evidence" value="ECO:0007669"/>
    <property type="project" value="TreeGrafter"/>
</dbReference>
<reference evidence="12" key="1">
    <citation type="submission" date="2021-02" db="EMBL/GenBank/DDBJ databases">
        <authorList>
            <person name="Nowell W R."/>
        </authorList>
    </citation>
    <scope>NUCLEOTIDE SEQUENCE</scope>
</reference>
<dbReference type="Proteomes" id="UP000663834">
    <property type="component" value="Unassembled WGS sequence"/>
</dbReference>
<evidence type="ECO:0000313" key="15">
    <source>
        <dbReference type="EMBL" id="CAF3873107.1"/>
    </source>
</evidence>
<evidence type="ECO:0000256" key="1">
    <source>
        <dbReference type="ARBA" id="ARBA00004613"/>
    </source>
</evidence>
<evidence type="ECO:0000313" key="13">
    <source>
        <dbReference type="EMBL" id="CAF1580259.1"/>
    </source>
</evidence>
<dbReference type="InterPro" id="IPR037197">
    <property type="entry name" value="WWE_dom_sf"/>
</dbReference>
<dbReference type="GO" id="GO:0106274">
    <property type="term" value="F:NAD+-protein-arginine ADP-ribosyltransferase activity"/>
    <property type="evidence" value="ECO:0007669"/>
    <property type="project" value="UniProtKB-EC"/>
</dbReference>
<dbReference type="GO" id="GO:0016779">
    <property type="term" value="F:nucleotidyltransferase activity"/>
    <property type="evidence" value="ECO:0007669"/>
    <property type="project" value="UniProtKB-KW"/>
</dbReference>
<dbReference type="SUPFAM" id="SSF56399">
    <property type="entry name" value="ADP-ribosylation"/>
    <property type="match status" value="1"/>
</dbReference>
<evidence type="ECO:0000256" key="4">
    <source>
        <dbReference type="ARBA" id="ARBA00022656"/>
    </source>
</evidence>
<gene>
    <name evidence="15" type="ORF">BYL167_LOCUS7029</name>
    <name evidence="12" type="ORF">CJN711_LOCUS8439</name>
    <name evidence="16" type="ORF">GIL414_LOCUS9878</name>
    <name evidence="13" type="ORF">KQP761_LOCUS20083</name>
    <name evidence="14" type="ORF">MBJ925_LOCUS16771</name>
    <name evidence="17" type="ORF">SMN809_LOCUS12218</name>
</gene>
<dbReference type="EMBL" id="CAJOBJ010003445">
    <property type="protein sequence ID" value="CAF3965742.1"/>
    <property type="molecule type" value="Genomic_DNA"/>
</dbReference>
<proteinExistence type="inferred from homology"/>
<keyword evidence="5 10" id="KW-0328">Glycosyltransferase</keyword>
<dbReference type="Proteomes" id="UP000681967">
    <property type="component" value="Unassembled WGS sequence"/>
</dbReference>
<evidence type="ECO:0000256" key="9">
    <source>
        <dbReference type="ARBA" id="ARBA00047597"/>
    </source>
</evidence>
<dbReference type="PROSITE" id="PS51996">
    <property type="entry name" value="TR_MART"/>
    <property type="match status" value="1"/>
</dbReference>
<dbReference type="Pfam" id="PF02825">
    <property type="entry name" value="WWE"/>
    <property type="match status" value="1"/>
</dbReference>
<keyword evidence="3" id="KW-0964">Secreted</keyword>
<dbReference type="AlphaFoldDB" id="A0A814R303"/>
<dbReference type="EMBL" id="CAJOBI010004583">
    <property type="protein sequence ID" value="CAF4006287.1"/>
    <property type="molecule type" value="Genomic_DNA"/>
</dbReference>
<sequence length="337" mass="38958">MADHPMWYWKTNLNPWSTEEIVKWDTYSDIENEIIEDAYTKKLQTVEIDDYIIDLKQNIQISKIDKTKQRPIKRVVRGNREPELLRRDRFFLPTQSTNIPSFRPPNTCKGQGSEFIDRWKMDVRSAVYDDIPQVLELAATGIAEEGAKLGKQCEAAWIADSLRNMKEMSESDIYKHCAWLYTRECFLYKLLNQCLREHDVSKISTLGPFTYLLHQYLKSETSYGPLQPINKRLQSLVYRGGNLTPEMINCYKIDECGHWPAFTSTTKNRSKAENFGNTLFIIDLTSIPVGADLASISSFPEEEEILLSATTCFFITNIEKSSDGKTLIYLRCIANWS</sequence>
<dbReference type="EC" id="2.4.2.31" evidence="10"/>
<keyword evidence="4" id="KW-0800">Toxin</keyword>
<dbReference type="Proteomes" id="UP000676336">
    <property type="component" value="Unassembled WGS sequence"/>
</dbReference>
<feature type="domain" description="WWE" evidence="11">
    <location>
        <begin position="1"/>
        <end position="74"/>
    </location>
</feature>
<keyword evidence="6 10" id="KW-0808">Transferase</keyword>
<evidence type="ECO:0000313" key="18">
    <source>
        <dbReference type="Proteomes" id="UP000663855"/>
    </source>
</evidence>
<keyword evidence="8" id="KW-0843">Virulence</keyword>
<dbReference type="PROSITE" id="PS50918">
    <property type="entry name" value="WWE"/>
    <property type="match status" value="1"/>
</dbReference>
<evidence type="ECO:0000313" key="17">
    <source>
        <dbReference type="EMBL" id="CAF4006287.1"/>
    </source>
</evidence>
<dbReference type="PANTHER" id="PTHR10339:SF25">
    <property type="entry name" value="SECRETED EXOENZYME S"/>
    <property type="match status" value="1"/>
</dbReference>
<organism evidence="12 18">
    <name type="scientific">Rotaria magnacalcarata</name>
    <dbReference type="NCBI Taxonomy" id="392030"/>
    <lineage>
        <taxon>Eukaryota</taxon>
        <taxon>Metazoa</taxon>
        <taxon>Spiralia</taxon>
        <taxon>Gnathifera</taxon>
        <taxon>Rotifera</taxon>
        <taxon>Eurotatoria</taxon>
        <taxon>Bdelloidea</taxon>
        <taxon>Philodinida</taxon>
        <taxon>Philodinidae</taxon>
        <taxon>Rotaria</taxon>
    </lineage>
</organism>
<dbReference type="InterPro" id="IPR050999">
    <property type="entry name" value="ADP-ribosyltransferase_ARG"/>
</dbReference>
<dbReference type="OrthoDB" id="423533at2759"/>
<dbReference type="Gene3D" id="3.30.720.50">
    <property type="match status" value="1"/>
</dbReference>
<keyword evidence="10" id="KW-0521">NADP</keyword>
<evidence type="ECO:0000259" key="11">
    <source>
        <dbReference type="PROSITE" id="PS50918"/>
    </source>
</evidence>
<dbReference type="SUPFAM" id="SSF117839">
    <property type="entry name" value="WWE domain"/>
    <property type="match status" value="1"/>
</dbReference>
<evidence type="ECO:0000256" key="8">
    <source>
        <dbReference type="ARBA" id="ARBA00023026"/>
    </source>
</evidence>
<dbReference type="Pfam" id="PF01129">
    <property type="entry name" value="ART"/>
    <property type="match status" value="1"/>
</dbReference>
<dbReference type="PANTHER" id="PTHR10339">
    <property type="entry name" value="ADP-RIBOSYLTRANSFERASE"/>
    <property type="match status" value="1"/>
</dbReference>
<keyword evidence="7" id="KW-0548">Nucleotidyltransferase</keyword>
<evidence type="ECO:0000256" key="3">
    <source>
        <dbReference type="ARBA" id="ARBA00022525"/>
    </source>
</evidence>
<dbReference type="Gene3D" id="3.90.176.10">
    <property type="entry name" value="Toxin ADP-ribosyltransferase, Chain A, domain 1"/>
    <property type="match status" value="1"/>
</dbReference>
<evidence type="ECO:0000313" key="16">
    <source>
        <dbReference type="EMBL" id="CAF3965742.1"/>
    </source>
</evidence>
<dbReference type="InterPro" id="IPR004170">
    <property type="entry name" value="WWE_dom"/>
</dbReference>
<dbReference type="Proteomes" id="UP000681720">
    <property type="component" value="Unassembled WGS sequence"/>
</dbReference>
<evidence type="ECO:0000256" key="10">
    <source>
        <dbReference type="RuleBase" id="RU361228"/>
    </source>
</evidence>
<dbReference type="GO" id="GO:0090729">
    <property type="term" value="F:toxin activity"/>
    <property type="evidence" value="ECO:0007669"/>
    <property type="project" value="UniProtKB-KW"/>
</dbReference>
<dbReference type="EMBL" id="CAJNRE010008204">
    <property type="protein sequence ID" value="CAF2071322.1"/>
    <property type="molecule type" value="Genomic_DNA"/>
</dbReference>
<comment type="catalytic activity">
    <reaction evidence="9 10">
        <text>L-arginyl-[protein] + NAD(+) = N(omega)-(ADP-D-ribosyl)-L-arginyl-[protein] + nicotinamide + H(+)</text>
        <dbReference type="Rhea" id="RHEA:19149"/>
        <dbReference type="Rhea" id="RHEA-COMP:10532"/>
        <dbReference type="Rhea" id="RHEA-COMP:15087"/>
        <dbReference type="ChEBI" id="CHEBI:15378"/>
        <dbReference type="ChEBI" id="CHEBI:17154"/>
        <dbReference type="ChEBI" id="CHEBI:29965"/>
        <dbReference type="ChEBI" id="CHEBI:57540"/>
        <dbReference type="ChEBI" id="CHEBI:142554"/>
        <dbReference type="EC" id="2.4.2.31"/>
    </reaction>
</comment>
<dbReference type="EMBL" id="CAJNOV010003091">
    <property type="protein sequence ID" value="CAF1128506.1"/>
    <property type="molecule type" value="Genomic_DNA"/>
</dbReference>
<dbReference type="EMBL" id="CAJNOW010010398">
    <property type="protein sequence ID" value="CAF1580259.1"/>
    <property type="molecule type" value="Genomic_DNA"/>
</dbReference>
<evidence type="ECO:0000313" key="12">
    <source>
        <dbReference type="EMBL" id="CAF1128506.1"/>
    </source>
</evidence>
<evidence type="ECO:0000256" key="7">
    <source>
        <dbReference type="ARBA" id="ARBA00022695"/>
    </source>
</evidence>
<accession>A0A814R303</accession>
<protein>
    <recommendedName>
        <fullName evidence="10">NAD(P)(+)--arginine ADP-ribosyltransferase</fullName>
        <ecNumber evidence="10">2.4.2.31</ecNumber>
    </recommendedName>
    <alternativeName>
        <fullName evidence="10">Mono(ADP-ribosyl)transferase</fullName>
    </alternativeName>
</protein>
<dbReference type="InterPro" id="IPR000768">
    <property type="entry name" value="ART"/>
</dbReference>
<evidence type="ECO:0000256" key="6">
    <source>
        <dbReference type="ARBA" id="ARBA00022679"/>
    </source>
</evidence>
<evidence type="ECO:0000313" key="14">
    <source>
        <dbReference type="EMBL" id="CAF2071322.1"/>
    </source>
</evidence>
<comment type="subcellular location">
    <subcellularLocation>
        <location evidence="1">Secreted</location>
    </subcellularLocation>
</comment>
<name>A0A814R303_9BILA</name>
<comment type="similarity">
    <text evidence="2 10">Belongs to the Arg-specific ADP-ribosyltransferase family.</text>
</comment>
<dbReference type="Proteomes" id="UP000663824">
    <property type="component" value="Unassembled WGS sequence"/>
</dbReference>
<dbReference type="EMBL" id="CAJOBH010001780">
    <property type="protein sequence ID" value="CAF3873107.1"/>
    <property type="molecule type" value="Genomic_DNA"/>
</dbReference>
<keyword evidence="10" id="KW-0520">NAD</keyword>
<comment type="caution">
    <text evidence="12">The sequence shown here is derived from an EMBL/GenBank/DDBJ whole genome shotgun (WGS) entry which is preliminary data.</text>
</comment>
<evidence type="ECO:0000256" key="5">
    <source>
        <dbReference type="ARBA" id="ARBA00022676"/>
    </source>
</evidence>